<dbReference type="Proteomes" id="UP000030229">
    <property type="component" value="Segment"/>
</dbReference>
<accession>A0A0A1IVH5</accession>
<reference evidence="2 3" key="1">
    <citation type="journal article" date="2015" name="PLoS ONE">
        <title>Investigation of a Large Collection of Pseudomonas aeruginosa Bacteriophages Collected from a Single Environmental Source in Abidjan, Cote d'Ivoire.</title>
        <authorList>
            <person name="Essoh C."/>
            <person name="Latino L."/>
            <person name="Midoux C."/>
            <person name="Blouin Y."/>
            <person name="Loukou G."/>
            <person name="Nguetta S.P."/>
            <person name="Lathro S."/>
            <person name="Cablanmian A."/>
            <person name="Kouassi A.K."/>
            <person name="Vergnaud G."/>
            <person name="Pourcel C."/>
        </authorList>
    </citation>
    <scope>NUCLEOTIDE SEQUENCE [LARGE SCALE GENOMIC DNA]</scope>
    <source>
        <strain evidence="2">Ab05</strain>
    </source>
</reference>
<sequence length="40" mass="4606">MDIWIALPFFELGLNVSEWAVQFTLGMIATALFIHLLLNR</sequence>
<evidence type="ECO:0000313" key="3">
    <source>
        <dbReference type="Proteomes" id="UP000030229"/>
    </source>
</evidence>
<gene>
    <name evidence="2" type="primary">ORF04</name>
</gene>
<keyword evidence="1" id="KW-1133">Transmembrane helix</keyword>
<dbReference type="OrthoDB" id="29338at10239"/>
<organism evidence="2 3">
    <name type="scientific">Pseudomonas phage vB_PaeP_PAO1_Ab05</name>
    <dbReference type="NCBI Taxonomy" id="1548902"/>
    <lineage>
        <taxon>Viruses</taxon>
        <taxon>Duplodnaviria</taxon>
        <taxon>Heunggongvirae</taxon>
        <taxon>Uroviricota</taxon>
        <taxon>Caudoviricetes</taxon>
        <taxon>Autographivirales</taxon>
        <taxon>Autoscriptoviridae</taxon>
        <taxon>Krylovirinae</taxon>
        <taxon>Phikmvvirus</taxon>
        <taxon>Phikmvvirus Ab05</taxon>
    </lineage>
</organism>
<evidence type="ECO:0000313" key="2">
    <source>
        <dbReference type="EMBL" id="CEF89265.1"/>
    </source>
</evidence>
<dbReference type="RefSeq" id="YP_009125702.1">
    <property type="nucleotide sequence ID" value="NC_026602.1"/>
</dbReference>
<protein>
    <submittedName>
        <fullName evidence="2">Uncharacterized protein</fullName>
    </submittedName>
</protein>
<keyword evidence="1" id="KW-0472">Membrane</keyword>
<keyword evidence="1" id="KW-0812">Transmembrane</keyword>
<dbReference type="KEGG" id="vg:23680604"/>
<dbReference type="GeneID" id="23680604"/>
<feature type="transmembrane region" description="Helical" evidence="1">
    <location>
        <begin position="20"/>
        <end position="38"/>
    </location>
</feature>
<name>A0A0A1IVH5_9CAUD</name>
<dbReference type="EMBL" id="LN610574">
    <property type="protein sequence ID" value="CEF89265.1"/>
    <property type="molecule type" value="Genomic_DNA"/>
</dbReference>
<proteinExistence type="predicted"/>
<keyword evidence="3" id="KW-1185">Reference proteome</keyword>
<evidence type="ECO:0000256" key="1">
    <source>
        <dbReference type="SAM" id="Phobius"/>
    </source>
</evidence>